<organism evidence="2 3">
    <name type="scientific">Schizothecium vesticola</name>
    <dbReference type="NCBI Taxonomy" id="314040"/>
    <lineage>
        <taxon>Eukaryota</taxon>
        <taxon>Fungi</taxon>
        <taxon>Dikarya</taxon>
        <taxon>Ascomycota</taxon>
        <taxon>Pezizomycotina</taxon>
        <taxon>Sordariomycetes</taxon>
        <taxon>Sordariomycetidae</taxon>
        <taxon>Sordariales</taxon>
        <taxon>Schizotheciaceae</taxon>
        <taxon>Schizothecium</taxon>
    </lineage>
</organism>
<feature type="compositionally biased region" description="Polar residues" evidence="1">
    <location>
        <begin position="21"/>
        <end position="30"/>
    </location>
</feature>
<evidence type="ECO:0000313" key="2">
    <source>
        <dbReference type="EMBL" id="KAK0749917.1"/>
    </source>
</evidence>
<proteinExistence type="predicted"/>
<accession>A0AA40F2X1</accession>
<dbReference type="Proteomes" id="UP001172155">
    <property type="component" value="Unassembled WGS sequence"/>
</dbReference>
<gene>
    <name evidence="2" type="ORF">B0T18DRAFT_117832</name>
</gene>
<comment type="caution">
    <text evidence="2">The sequence shown here is derived from an EMBL/GenBank/DDBJ whole genome shotgun (WGS) entry which is preliminary data.</text>
</comment>
<name>A0AA40F2X1_9PEZI</name>
<feature type="region of interest" description="Disordered" evidence="1">
    <location>
        <begin position="64"/>
        <end position="100"/>
    </location>
</feature>
<feature type="compositionally biased region" description="Polar residues" evidence="1">
    <location>
        <begin position="90"/>
        <end position="100"/>
    </location>
</feature>
<dbReference type="AlphaFoldDB" id="A0AA40F2X1"/>
<feature type="compositionally biased region" description="Basic residues" evidence="1">
    <location>
        <begin position="1"/>
        <end position="10"/>
    </location>
</feature>
<evidence type="ECO:0000256" key="1">
    <source>
        <dbReference type="SAM" id="MobiDB-lite"/>
    </source>
</evidence>
<reference evidence="2" key="1">
    <citation type="submission" date="2023-06" db="EMBL/GenBank/DDBJ databases">
        <title>Genome-scale phylogeny and comparative genomics of the fungal order Sordariales.</title>
        <authorList>
            <consortium name="Lawrence Berkeley National Laboratory"/>
            <person name="Hensen N."/>
            <person name="Bonometti L."/>
            <person name="Westerberg I."/>
            <person name="Brannstrom I.O."/>
            <person name="Guillou S."/>
            <person name="Cros-Aarteil S."/>
            <person name="Calhoun S."/>
            <person name="Haridas S."/>
            <person name="Kuo A."/>
            <person name="Mondo S."/>
            <person name="Pangilinan J."/>
            <person name="Riley R."/>
            <person name="LaButti K."/>
            <person name="Andreopoulos B."/>
            <person name="Lipzen A."/>
            <person name="Chen C."/>
            <person name="Yanf M."/>
            <person name="Daum C."/>
            <person name="Ng V."/>
            <person name="Clum A."/>
            <person name="Steindorff A."/>
            <person name="Ohm R."/>
            <person name="Martin F."/>
            <person name="Silar P."/>
            <person name="Natvig D."/>
            <person name="Lalanne C."/>
            <person name="Gautier V."/>
            <person name="Ament-velasquez S.L."/>
            <person name="Kruys A."/>
            <person name="Hutchinson M.I."/>
            <person name="Powell A.J."/>
            <person name="Barry K."/>
            <person name="Miller A.N."/>
            <person name="Grigoriev I.V."/>
            <person name="Debuchy R."/>
            <person name="Gladieux P."/>
            <person name="Thoren M.H."/>
            <person name="Johannesson H."/>
        </authorList>
    </citation>
    <scope>NUCLEOTIDE SEQUENCE</scope>
    <source>
        <strain evidence="2">SMH3187-1</strain>
    </source>
</reference>
<protein>
    <submittedName>
        <fullName evidence="2">Uncharacterized protein</fullName>
    </submittedName>
</protein>
<dbReference type="EMBL" id="JAUKUD010000003">
    <property type="protein sequence ID" value="KAK0749917.1"/>
    <property type="molecule type" value="Genomic_DNA"/>
</dbReference>
<keyword evidence="3" id="KW-1185">Reference proteome</keyword>
<sequence length="100" mass="10899">MRGGPRHSPKHPPPGSDTRPRGSSYTVLHTSHQKKKQPGDEKREPLQNPCNVCICIPLAQVPVSQSQTNPRGLTNPCHPMLPSFPPCSDGNRNPFLSNAS</sequence>
<feature type="region of interest" description="Disordered" evidence="1">
    <location>
        <begin position="1"/>
        <end position="45"/>
    </location>
</feature>
<evidence type="ECO:0000313" key="3">
    <source>
        <dbReference type="Proteomes" id="UP001172155"/>
    </source>
</evidence>